<dbReference type="InterPro" id="IPR009060">
    <property type="entry name" value="UBA-like_sf"/>
</dbReference>
<organism evidence="11 12">
    <name type="scientific">Coniosporium apollinis</name>
    <dbReference type="NCBI Taxonomy" id="61459"/>
    <lineage>
        <taxon>Eukaryota</taxon>
        <taxon>Fungi</taxon>
        <taxon>Dikarya</taxon>
        <taxon>Ascomycota</taxon>
        <taxon>Pezizomycotina</taxon>
        <taxon>Dothideomycetes</taxon>
        <taxon>Dothideomycetes incertae sedis</taxon>
        <taxon>Coniosporium</taxon>
    </lineage>
</organism>
<comment type="subcellular location">
    <subcellularLocation>
        <location evidence="1">Nucleus</location>
    </subcellularLocation>
</comment>
<accession>A0ABQ9P3P6</accession>
<sequence>MTTGVTTRRGTPVDGFTNRRGAIAKRRSAARTDRDGDLVMDSAAKARGGGISKGRGRGAAGRDETPTGPGRARDLNSEVFKREILRHVATGEAVPRGPRATTGQIKHMRDLKVTGHKKSKAATNEDGGIQSLLTFLEKKGTINLDKRNNARGIKGSHLIRIIKYQEEGDALIITLPSDEALSILRLDGWVFAGANIKIEQLSETTRSPTPPGQASRAENATEVKHLLQNFLSRRYNAEMKLLDLSALGSDAELNTLGMFNSASTQSKFFPALMKICDGLFKTAQEKKDTVHSVTLANNELSSLAAVASLAPTFPDLINLDLSNNKFPNLASLHGWKHKFRHLDHLILSGNPFEQESPDYHTQITNWYPTLRILNGVQVRSNEEAARTSKQITKSPPPVAAPLFHDEAQIAETFITNFFAGFDSDRNALVNMYYDADTTFSLSVNSRAPRDPSQDHIKQEWDVYIKRSRNLKHIAQTPARMARKLQGQDAIREVYNTLPATRHPSLTSDPQKWVIECMHQAGVPDPAGQLPYGVGGFLITIHGEYEEINISTGQPKHHRSFDRTFILGPGGATGVRIVREMWTVRPYGGDQAWKVDGQALEQEQLVAQLSAATRMNAAYSRQCLEESGWDLQRAVVAFEGARASLPADAFV</sequence>
<feature type="domain" description="TAP-C" evidence="10">
    <location>
        <begin position="599"/>
        <end position="650"/>
    </location>
</feature>
<dbReference type="Pfam" id="PF24048">
    <property type="entry name" value="LRR_NXF1-5"/>
    <property type="match status" value="1"/>
</dbReference>
<dbReference type="InterPro" id="IPR057125">
    <property type="entry name" value="NXF1/2/3/5-like_LRR"/>
</dbReference>
<dbReference type="Proteomes" id="UP001172684">
    <property type="component" value="Unassembled WGS sequence"/>
</dbReference>
<dbReference type="PROSITE" id="PS50177">
    <property type="entry name" value="NTF2_DOMAIN"/>
    <property type="match status" value="1"/>
</dbReference>
<feature type="domain" description="NTF2" evidence="9">
    <location>
        <begin position="409"/>
        <end position="583"/>
    </location>
</feature>
<dbReference type="PANTHER" id="PTHR10662:SF22">
    <property type="entry name" value="NUCLEAR RNA EXPORT FACTOR 1"/>
    <property type="match status" value="1"/>
</dbReference>
<evidence type="ECO:0000256" key="1">
    <source>
        <dbReference type="ARBA" id="ARBA00004123"/>
    </source>
</evidence>
<dbReference type="SUPFAM" id="SSF54427">
    <property type="entry name" value="NTF2-like"/>
    <property type="match status" value="1"/>
</dbReference>
<keyword evidence="3" id="KW-0813">Transport</keyword>
<evidence type="ECO:0000256" key="5">
    <source>
        <dbReference type="ARBA" id="ARBA00022737"/>
    </source>
</evidence>
<feature type="compositionally biased region" description="Basic and acidic residues" evidence="8">
    <location>
        <begin position="60"/>
        <end position="73"/>
    </location>
</feature>
<dbReference type="InterPro" id="IPR005637">
    <property type="entry name" value="TAP_C_dom"/>
</dbReference>
<dbReference type="PROSITE" id="PS51281">
    <property type="entry name" value="TAP_C"/>
    <property type="match status" value="1"/>
</dbReference>
<evidence type="ECO:0000313" key="12">
    <source>
        <dbReference type="Proteomes" id="UP001172684"/>
    </source>
</evidence>
<dbReference type="InterPro" id="IPR018222">
    <property type="entry name" value="Nuclear_transport_factor_2_euk"/>
</dbReference>
<evidence type="ECO:0000256" key="2">
    <source>
        <dbReference type="ARBA" id="ARBA00009285"/>
    </source>
</evidence>
<evidence type="ECO:0000313" key="11">
    <source>
        <dbReference type="EMBL" id="KAJ9669227.1"/>
    </source>
</evidence>
<dbReference type="InterPro" id="IPR032710">
    <property type="entry name" value="NTF2-like_dom_sf"/>
</dbReference>
<dbReference type="SUPFAM" id="SSF52058">
    <property type="entry name" value="L domain-like"/>
    <property type="match status" value="1"/>
</dbReference>
<feature type="region of interest" description="Disordered" evidence="8">
    <location>
        <begin position="41"/>
        <end position="73"/>
    </location>
</feature>
<evidence type="ECO:0000256" key="6">
    <source>
        <dbReference type="ARBA" id="ARBA00022816"/>
    </source>
</evidence>
<dbReference type="PANTHER" id="PTHR10662">
    <property type="entry name" value="NUCLEAR RNA EXPORT FACTOR"/>
    <property type="match status" value="1"/>
</dbReference>
<keyword evidence="6" id="KW-0509">mRNA transport</keyword>
<keyword evidence="5" id="KW-0677">Repeat</keyword>
<dbReference type="Pfam" id="PF22602">
    <property type="entry name" value="NXF_NTF2"/>
    <property type="match status" value="1"/>
</dbReference>
<feature type="compositionally biased region" description="Gly residues" evidence="8">
    <location>
        <begin position="47"/>
        <end position="59"/>
    </location>
</feature>
<dbReference type="CDD" id="cd14342">
    <property type="entry name" value="UBA_TAP-C"/>
    <property type="match status" value="1"/>
</dbReference>
<keyword evidence="4" id="KW-0433">Leucine-rich repeat</keyword>
<evidence type="ECO:0000256" key="4">
    <source>
        <dbReference type="ARBA" id="ARBA00022614"/>
    </source>
</evidence>
<dbReference type="InterPro" id="IPR001611">
    <property type="entry name" value="Leu-rich_rpt"/>
</dbReference>
<evidence type="ECO:0000259" key="9">
    <source>
        <dbReference type="PROSITE" id="PS50177"/>
    </source>
</evidence>
<gene>
    <name evidence="11" type="primary">MEX67</name>
    <name evidence="11" type="ORF">H2201_000579</name>
</gene>
<dbReference type="SMART" id="SM00804">
    <property type="entry name" value="TAP_C"/>
    <property type="match status" value="1"/>
</dbReference>
<dbReference type="SUPFAM" id="SSF46934">
    <property type="entry name" value="UBA-like"/>
    <property type="match status" value="1"/>
</dbReference>
<dbReference type="PROSITE" id="PS51450">
    <property type="entry name" value="LRR"/>
    <property type="match status" value="1"/>
</dbReference>
<protein>
    <submittedName>
        <fullName evidence="11">Nuclear mRNA export, poly(A)+RNA binding protein</fullName>
    </submittedName>
</protein>
<comment type="caution">
    <text evidence="11">The sequence shown here is derived from an EMBL/GenBank/DDBJ whole genome shotgun (WGS) entry which is preliminary data.</text>
</comment>
<dbReference type="InterPro" id="IPR032675">
    <property type="entry name" value="LRR_dom_sf"/>
</dbReference>
<dbReference type="Gene3D" id="3.80.10.10">
    <property type="entry name" value="Ribonuclease Inhibitor"/>
    <property type="match status" value="1"/>
</dbReference>
<keyword evidence="12" id="KW-1185">Reference proteome</keyword>
<keyword evidence="7" id="KW-0539">Nucleus</keyword>
<evidence type="ECO:0000259" key="10">
    <source>
        <dbReference type="PROSITE" id="PS51281"/>
    </source>
</evidence>
<evidence type="ECO:0000256" key="7">
    <source>
        <dbReference type="ARBA" id="ARBA00023242"/>
    </source>
</evidence>
<dbReference type="Pfam" id="PF03943">
    <property type="entry name" value="TAP_C"/>
    <property type="match status" value="1"/>
</dbReference>
<evidence type="ECO:0000256" key="8">
    <source>
        <dbReference type="SAM" id="MobiDB-lite"/>
    </source>
</evidence>
<evidence type="ECO:0000256" key="3">
    <source>
        <dbReference type="ARBA" id="ARBA00022448"/>
    </source>
</evidence>
<comment type="similarity">
    <text evidence="2">Belongs to the NXF family.</text>
</comment>
<proteinExistence type="inferred from homology"/>
<name>A0ABQ9P3P6_9PEZI</name>
<dbReference type="Gene3D" id="1.10.8.10">
    <property type="entry name" value="DNA helicase RuvA subunit, C-terminal domain"/>
    <property type="match status" value="1"/>
</dbReference>
<dbReference type="InterPro" id="IPR030217">
    <property type="entry name" value="NXF_fam"/>
</dbReference>
<dbReference type="InterPro" id="IPR002075">
    <property type="entry name" value="NTF2_dom"/>
</dbReference>
<dbReference type="Gene3D" id="3.10.450.50">
    <property type="match status" value="1"/>
</dbReference>
<dbReference type="EMBL" id="JAPDRL010000003">
    <property type="protein sequence ID" value="KAJ9669227.1"/>
    <property type="molecule type" value="Genomic_DNA"/>
</dbReference>
<reference evidence="11" key="1">
    <citation type="submission" date="2022-10" db="EMBL/GenBank/DDBJ databases">
        <title>Culturing micro-colonial fungi from biological soil crusts in the Mojave desert and describing Neophaeococcomyces mojavensis, and introducing the new genera and species Taxawa tesnikishii.</title>
        <authorList>
            <person name="Kurbessoian T."/>
            <person name="Stajich J.E."/>
        </authorList>
    </citation>
    <scope>NUCLEOTIDE SEQUENCE</scope>
    <source>
        <strain evidence="11">TK_1</strain>
    </source>
</reference>